<dbReference type="PRINTS" id="PR01438">
    <property type="entry name" value="UNVRSLSTRESS"/>
</dbReference>
<accession>A0A1I6IHM5</accession>
<dbReference type="SUPFAM" id="SSF52402">
    <property type="entry name" value="Adenine nucleotide alpha hydrolases-like"/>
    <property type="match status" value="2"/>
</dbReference>
<feature type="domain" description="UspA" evidence="2">
    <location>
        <begin position="1"/>
        <end position="147"/>
    </location>
</feature>
<dbReference type="STRING" id="440514.SAMN04488010_1747"/>
<dbReference type="Gene3D" id="3.40.50.620">
    <property type="entry name" value="HUPs"/>
    <property type="match status" value="2"/>
</dbReference>
<dbReference type="InterPro" id="IPR014729">
    <property type="entry name" value="Rossmann-like_a/b/a_fold"/>
</dbReference>
<dbReference type="CDD" id="cd00293">
    <property type="entry name" value="USP-like"/>
    <property type="match status" value="1"/>
</dbReference>
<dbReference type="RefSeq" id="WP_091902664.1">
    <property type="nucleotide sequence ID" value="NZ_CANMGB010000001.1"/>
</dbReference>
<dbReference type="Pfam" id="PF00582">
    <property type="entry name" value="Usp"/>
    <property type="match status" value="1"/>
</dbReference>
<dbReference type="AlphaFoldDB" id="A0A1I6IHM5"/>
<gene>
    <name evidence="3" type="ORF">SAMN04488010_1747</name>
</gene>
<sequence length="283" mass="32600">MKKILIPTDFSKNSKNAIRYALDFFKETPCQFYLLYINIEGSKFTEKPIYEFGTNILVELEPKAINKKLKDLEKFIMAVSSKKEHHHFTSICEQGYFLTSVQRHIEEKKIELIIMGTKGASEIKEFFIGSRSGDVITNVECDTLVVPENTKFKDFEQVVLPIDFEITYDDTTLFKISNYIISKSTHINLLYVTKSKIPLLEEIEVLQKQFAKRLSLKIPNNVSFHRVVSKKIEDGIQSFSKSINADLIIMVSKDYNLLQKIFLDTTVEEVSFETSIPLLSLQG</sequence>
<protein>
    <submittedName>
        <fullName evidence="3">Nucleotide-binding universal stress protein, UspA family</fullName>
    </submittedName>
</protein>
<dbReference type="Proteomes" id="UP000199462">
    <property type="component" value="Unassembled WGS sequence"/>
</dbReference>
<dbReference type="InterPro" id="IPR006015">
    <property type="entry name" value="Universal_stress_UspA"/>
</dbReference>
<evidence type="ECO:0000313" key="4">
    <source>
        <dbReference type="Proteomes" id="UP000199462"/>
    </source>
</evidence>
<evidence type="ECO:0000313" key="3">
    <source>
        <dbReference type="EMBL" id="SFR66193.1"/>
    </source>
</evidence>
<evidence type="ECO:0000256" key="1">
    <source>
        <dbReference type="ARBA" id="ARBA00008791"/>
    </source>
</evidence>
<keyword evidence="4" id="KW-1185">Reference proteome</keyword>
<comment type="similarity">
    <text evidence="1">Belongs to the universal stress protein A family.</text>
</comment>
<reference evidence="4" key="1">
    <citation type="submission" date="2016-10" db="EMBL/GenBank/DDBJ databases">
        <authorList>
            <person name="Varghese N."/>
            <person name="Submissions S."/>
        </authorList>
    </citation>
    <scope>NUCLEOTIDE SEQUENCE [LARGE SCALE GENOMIC DNA]</scope>
    <source>
        <strain evidence="4">DSM 19891</strain>
    </source>
</reference>
<dbReference type="EMBL" id="FOYX01000001">
    <property type="protein sequence ID" value="SFR66193.1"/>
    <property type="molecule type" value="Genomic_DNA"/>
</dbReference>
<dbReference type="InterPro" id="IPR006016">
    <property type="entry name" value="UspA"/>
</dbReference>
<evidence type="ECO:0000259" key="2">
    <source>
        <dbReference type="Pfam" id="PF00582"/>
    </source>
</evidence>
<dbReference type="PANTHER" id="PTHR46268:SF6">
    <property type="entry name" value="UNIVERSAL STRESS PROTEIN UP12"/>
    <property type="match status" value="1"/>
</dbReference>
<proteinExistence type="inferred from homology"/>
<organism evidence="3 4">
    <name type="scientific">Maribacter stanieri</name>
    <dbReference type="NCBI Taxonomy" id="440514"/>
    <lineage>
        <taxon>Bacteria</taxon>
        <taxon>Pseudomonadati</taxon>
        <taxon>Bacteroidota</taxon>
        <taxon>Flavobacteriia</taxon>
        <taxon>Flavobacteriales</taxon>
        <taxon>Flavobacteriaceae</taxon>
        <taxon>Maribacter</taxon>
    </lineage>
</organism>
<name>A0A1I6IHM5_9FLAO</name>
<dbReference type="PANTHER" id="PTHR46268">
    <property type="entry name" value="STRESS RESPONSE PROTEIN NHAX"/>
    <property type="match status" value="1"/>
</dbReference>